<gene>
    <name evidence="2" type="ORF">MES4922_10137</name>
</gene>
<comment type="caution">
    <text evidence="2">The sequence shown here is derived from an EMBL/GenBank/DDBJ whole genome shotgun (WGS) entry which is preliminary data.</text>
</comment>
<dbReference type="EMBL" id="CAKXZS010000001">
    <property type="protein sequence ID" value="CAH2394224.1"/>
    <property type="molecule type" value="Genomic_DNA"/>
</dbReference>
<organism evidence="2 3">
    <name type="scientific">Mesorhizobium ventifaucium</name>
    <dbReference type="NCBI Taxonomy" id="666020"/>
    <lineage>
        <taxon>Bacteria</taxon>
        <taxon>Pseudomonadati</taxon>
        <taxon>Pseudomonadota</taxon>
        <taxon>Alphaproteobacteria</taxon>
        <taxon>Hyphomicrobiales</taxon>
        <taxon>Phyllobacteriaceae</taxon>
        <taxon>Mesorhizobium</taxon>
    </lineage>
</organism>
<evidence type="ECO:0000256" key="1">
    <source>
        <dbReference type="SAM" id="MobiDB-lite"/>
    </source>
</evidence>
<proteinExistence type="predicted"/>
<protein>
    <submittedName>
        <fullName evidence="2">Uncharacterized protein</fullName>
    </submittedName>
</protein>
<feature type="compositionally biased region" description="Basic residues" evidence="1">
    <location>
        <begin position="127"/>
        <end position="138"/>
    </location>
</feature>
<dbReference type="Proteomes" id="UP001152604">
    <property type="component" value="Unassembled WGS sequence"/>
</dbReference>
<name>A0ABN8J7S9_9HYPH</name>
<evidence type="ECO:0000313" key="3">
    <source>
        <dbReference type="Proteomes" id="UP001152604"/>
    </source>
</evidence>
<evidence type="ECO:0000313" key="2">
    <source>
        <dbReference type="EMBL" id="CAH2394224.1"/>
    </source>
</evidence>
<feature type="compositionally biased region" description="Basic residues" evidence="1">
    <location>
        <begin position="148"/>
        <end position="158"/>
    </location>
</feature>
<feature type="compositionally biased region" description="Basic residues" evidence="1">
    <location>
        <begin position="99"/>
        <end position="117"/>
    </location>
</feature>
<accession>A0ABN8J7S9</accession>
<reference evidence="2" key="1">
    <citation type="submission" date="2022-03" db="EMBL/GenBank/DDBJ databases">
        <authorList>
            <person name="Brunel B."/>
        </authorList>
    </citation>
    <scope>NUCLEOTIDE SEQUENCE</scope>
    <source>
        <strain evidence="2">STM4922sample</strain>
    </source>
</reference>
<feature type="region of interest" description="Disordered" evidence="1">
    <location>
        <begin position="75"/>
        <end position="158"/>
    </location>
</feature>
<sequence>MFNKELPMRRQPRAFTVEIRQKRSSQKRSRSIWGDVDLTAATAETRRELEEMELPNRRLVDSSVVALDAEHMHKPRAEHLMANPLDAEPVTTATQRQPNWRRLKRRRPNGRRRRRLSPGRLLGRMPLARRPRRRKHQQRPSGPDVRPTLKRSARRCSP</sequence>
<keyword evidence="3" id="KW-1185">Reference proteome</keyword>